<dbReference type="SUPFAM" id="SSF46785">
    <property type="entry name" value="Winged helix' DNA-binding domain"/>
    <property type="match status" value="1"/>
</dbReference>
<dbReference type="EMBL" id="JBHUHV010000024">
    <property type="protein sequence ID" value="MFD2066878.1"/>
    <property type="molecule type" value="Genomic_DNA"/>
</dbReference>
<dbReference type="InterPro" id="IPR014710">
    <property type="entry name" value="RmlC-like_jellyroll"/>
</dbReference>
<feature type="domain" description="Cyclic nucleotide-binding" evidence="4">
    <location>
        <begin position="18"/>
        <end position="121"/>
    </location>
</feature>
<name>A0ABW4WW46_9BACT</name>
<dbReference type="InterPro" id="IPR050397">
    <property type="entry name" value="Env_Response_Regulators"/>
</dbReference>
<evidence type="ECO:0000256" key="3">
    <source>
        <dbReference type="ARBA" id="ARBA00023163"/>
    </source>
</evidence>
<feature type="domain" description="HTH crp-type" evidence="5">
    <location>
        <begin position="152"/>
        <end position="228"/>
    </location>
</feature>
<keyword evidence="7" id="KW-1185">Reference proteome</keyword>
<dbReference type="PROSITE" id="PS50042">
    <property type="entry name" value="CNMP_BINDING_3"/>
    <property type="match status" value="1"/>
</dbReference>
<organism evidence="6 7">
    <name type="scientific">Pontibacter silvestris</name>
    <dbReference type="NCBI Taxonomy" id="2305183"/>
    <lineage>
        <taxon>Bacteria</taxon>
        <taxon>Pseudomonadati</taxon>
        <taxon>Bacteroidota</taxon>
        <taxon>Cytophagia</taxon>
        <taxon>Cytophagales</taxon>
        <taxon>Hymenobacteraceae</taxon>
        <taxon>Pontibacter</taxon>
    </lineage>
</organism>
<dbReference type="CDD" id="cd00038">
    <property type="entry name" value="CAP_ED"/>
    <property type="match status" value="1"/>
</dbReference>
<dbReference type="InterPro" id="IPR036388">
    <property type="entry name" value="WH-like_DNA-bd_sf"/>
</dbReference>
<dbReference type="SUPFAM" id="SSF51206">
    <property type="entry name" value="cAMP-binding domain-like"/>
    <property type="match status" value="1"/>
</dbReference>
<evidence type="ECO:0000259" key="5">
    <source>
        <dbReference type="PROSITE" id="PS51063"/>
    </source>
</evidence>
<evidence type="ECO:0000313" key="7">
    <source>
        <dbReference type="Proteomes" id="UP001597369"/>
    </source>
</evidence>
<dbReference type="PANTHER" id="PTHR24567">
    <property type="entry name" value="CRP FAMILY TRANSCRIPTIONAL REGULATORY PROTEIN"/>
    <property type="match status" value="1"/>
</dbReference>
<dbReference type="InterPro" id="IPR012318">
    <property type="entry name" value="HTH_CRP"/>
</dbReference>
<dbReference type="Gene3D" id="1.10.10.10">
    <property type="entry name" value="Winged helix-like DNA-binding domain superfamily/Winged helix DNA-binding domain"/>
    <property type="match status" value="1"/>
</dbReference>
<reference evidence="7" key="1">
    <citation type="journal article" date="2019" name="Int. J. Syst. Evol. Microbiol.">
        <title>The Global Catalogue of Microorganisms (GCM) 10K type strain sequencing project: providing services to taxonomists for standard genome sequencing and annotation.</title>
        <authorList>
            <consortium name="The Broad Institute Genomics Platform"/>
            <consortium name="The Broad Institute Genome Sequencing Center for Infectious Disease"/>
            <person name="Wu L."/>
            <person name="Ma J."/>
        </authorList>
    </citation>
    <scope>NUCLEOTIDE SEQUENCE [LARGE SCALE GENOMIC DNA]</scope>
    <source>
        <strain evidence="7">JCM 16545</strain>
    </source>
</reference>
<dbReference type="InterPro" id="IPR000595">
    <property type="entry name" value="cNMP-bd_dom"/>
</dbReference>
<dbReference type="RefSeq" id="WP_229961535.1">
    <property type="nucleotide sequence ID" value="NZ_JAJJWI010000013.1"/>
</dbReference>
<accession>A0ABW4WW46</accession>
<dbReference type="Pfam" id="PF00027">
    <property type="entry name" value="cNMP_binding"/>
    <property type="match status" value="1"/>
</dbReference>
<dbReference type="Gene3D" id="2.60.120.10">
    <property type="entry name" value="Jelly Rolls"/>
    <property type="match status" value="1"/>
</dbReference>
<dbReference type="Proteomes" id="UP001597369">
    <property type="component" value="Unassembled WGS sequence"/>
</dbReference>
<dbReference type="InterPro" id="IPR018490">
    <property type="entry name" value="cNMP-bd_dom_sf"/>
</dbReference>
<keyword evidence="1" id="KW-0805">Transcription regulation</keyword>
<evidence type="ECO:0000256" key="2">
    <source>
        <dbReference type="ARBA" id="ARBA00023125"/>
    </source>
</evidence>
<keyword evidence="2" id="KW-0238">DNA-binding</keyword>
<protein>
    <submittedName>
        <fullName evidence="6">Crp/Fnr family transcriptional regulator</fullName>
    </submittedName>
</protein>
<comment type="caution">
    <text evidence="6">The sequence shown here is derived from an EMBL/GenBank/DDBJ whole genome shotgun (WGS) entry which is preliminary data.</text>
</comment>
<dbReference type="InterPro" id="IPR036390">
    <property type="entry name" value="WH_DNA-bd_sf"/>
</dbReference>
<dbReference type="Pfam" id="PF13545">
    <property type="entry name" value="HTH_Crp_2"/>
    <property type="match status" value="1"/>
</dbReference>
<dbReference type="PANTHER" id="PTHR24567:SF74">
    <property type="entry name" value="HTH-TYPE TRANSCRIPTIONAL REGULATOR ARCR"/>
    <property type="match status" value="1"/>
</dbReference>
<dbReference type="SMART" id="SM00419">
    <property type="entry name" value="HTH_CRP"/>
    <property type="match status" value="1"/>
</dbReference>
<dbReference type="SMART" id="SM00100">
    <property type="entry name" value="cNMP"/>
    <property type="match status" value="1"/>
</dbReference>
<sequence>MKFTPPDCQNCLSRKSSLLGCCNGSEVEELSTSKTSCLYKKGQVIFFEGAKPTGLYCVNTGKIKVSKMGSEGKEQVIRLAKPGDVIGYRALMADSSFSASAVALDDAVVCFIPKSQFQNLISHNMNLSNGLIKLLSKALGEAEDRIVQMACKPVRERLAEALLLLQKTYETDKEEQEQKDKFTISISRDDLASIVATAKETTIRLLSDFKDENIIAAKGSSITILDPDKLFEICHLYD</sequence>
<evidence type="ECO:0000256" key="1">
    <source>
        <dbReference type="ARBA" id="ARBA00023015"/>
    </source>
</evidence>
<proteinExistence type="predicted"/>
<keyword evidence="3" id="KW-0804">Transcription</keyword>
<gene>
    <name evidence="6" type="ORF">ACFSKU_08275</name>
</gene>
<evidence type="ECO:0000313" key="6">
    <source>
        <dbReference type="EMBL" id="MFD2066878.1"/>
    </source>
</evidence>
<evidence type="ECO:0000259" key="4">
    <source>
        <dbReference type="PROSITE" id="PS50042"/>
    </source>
</evidence>
<dbReference type="PROSITE" id="PS51063">
    <property type="entry name" value="HTH_CRP_2"/>
    <property type="match status" value="1"/>
</dbReference>